<dbReference type="eggNOG" id="ENOG502ZA7Z">
    <property type="taxonomic scope" value="Bacteria"/>
</dbReference>
<dbReference type="InterPro" id="IPR025051">
    <property type="entry name" value="DUF3990"/>
</dbReference>
<protein>
    <recommendedName>
        <fullName evidence="4">DUF3990 domain-containing protein</fullName>
    </recommendedName>
</protein>
<dbReference type="EMBL" id="ACEP01000064">
    <property type="protein sequence ID" value="EEG36755.1"/>
    <property type="molecule type" value="Genomic_DNA"/>
</dbReference>
<organism evidence="2 3">
    <name type="scientific">Anaerobutyricum hallii DSM 3353</name>
    <dbReference type="NCBI Taxonomy" id="411469"/>
    <lineage>
        <taxon>Bacteria</taxon>
        <taxon>Bacillati</taxon>
        <taxon>Bacillota</taxon>
        <taxon>Clostridia</taxon>
        <taxon>Lachnospirales</taxon>
        <taxon>Lachnospiraceae</taxon>
        <taxon>Anaerobutyricum</taxon>
    </lineage>
</organism>
<keyword evidence="1" id="KW-0812">Transmembrane</keyword>
<name>C0EVA0_9FIRM</name>
<reference evidence="2 3" key="1">
    <citation type="submission" date="2009-01" db="EMBL/GenBank/DDBJ databases">
        <authorList>
            <person name="Fulton L."/>
            <person name="Clifton S."/>
            <person name="Fulton B."/>
            <person name="Xu J."/>
            <person name="Minx P."/>
            <person name="Pepin K.H."/>
            <person name="Johnson M."/>
            <person name="Bhonagiri V."/>
            <person name="Nash W.E."/>
            <person name="Mardis E.R."/>
            <person name="Wilson R.K."/>
        </authorList>
    </citation>
    <scope>NUCLEOTIDE SEQUENCE [LARGE SCALE GENOMIC DNA]</scope>
    <source>
        <strain evidence="2 3">DSM 3353</strain>
    </source>
</reference>
<sequence length="287" mass="34031">MHYQMWIWSKFENVIAHFLIAMMEELIILYYVLFYMFLLMYYHYNNIISYKEVAYMGKIKLLHGSDHIIEKPDLLLGKTNNDYGRGFYCTQELSMAMEWACKKNSDGFVNKYVLEQDSLNILNLLDGKYNILHWMALLLKNRTFRLSNEIAIDACDYIIENFSIDLKAYDVIIGYRADDSYFSFAESFVQNGLPLRSLNEALHLGRLGTQTVLISEKSFRNLTFDGADFADKTVYYPKFIARDSNVRETYRREIRNRHSYKNDIFVLDILREEMKDNDSRIQRILSI</sequence>
<comment type="caution">
    <text evidence="2">The sequence shown here is derived from an EMBL/GenBank/DDBJ whole genome shotgun (WGS) entry which is preliminary data.</text>
</comment>
<dbReference type="Proteomes" id="UP000003174">
    <property type="component" value="Unassembled WGS sequence"/>
</dbReference>
<evidence type="ECO:0008006" key="4">
    <source>
        <dbReference type="Google" id="ProtNLM"/>
    </source>
</evidence>
<evidence type="ECO:0000256" key="1">
    <source>
        <dbReference type="SAM" id="Phobius"/>
    </source>
</evidence>
<keyword evidence="1" id="KW-1133">Transmembrane helix</keyword>
<keyword evidence="1" id="KW-0472">Membrane</keyword>
<dbReference type="Pfam" id="PF13151">
    <property type="entry name" value="DUF3990"/>
    <property type="match status" value="1"/>
</dbReference>
<evidence type="ECO:0000313" key="3">
    <source>
        <dbReference type="Proteomes" id="UP000003174"/>
    </source>
</evidence>
<evidence type="ECO:0000313" key="2">
    <source>
        <dbReference type="EMBL" id="EEG36755.1"/>
    </source>
</evidence>
<proteinExistence type="predicted"/>
<gene>
    <name evidence="2" type="ORF">EUBHAL_01338</name>
</gene>
<feature type="transmembrane region" description="Helical" evidence="1">
    <location>
        <begin position="15"/>
        <end position="42"/>
    </location>
</feature>
<dbReference type="AlphaFoldDB" id="C0EVA0"/>
<reference evidence="2 3" key="2">
    <citation type="submission" date="2009-02" db="EMBL/GenBank/DDBJ databases">
        <title>Draft genome sequence of Eubacterium hallii (DSM 3353).</title>
        <authorList>
            <person name="Sudarsanam P."/>
            <person name="Ley R."/>
            <person name="Guruge J."/>
            <person name="Turnbaugh P.J."/>
            <person name="Mahowald M."/>
            <person name="Liep D."/>
            <person name="Gordon J."/>
        </authorList>
    </citation>
    <scope>NUCLEOTIDE SEQUENCE [LARGE SCALE GENOMIC DNA]</scope>
    <source>
        <strain evidence="2 3">DSM 3353</strain>
    </source>
</reference>
<accession>C0EVA0</accession>